<feature type="signal peptide" evidence="10">
    <location>
        <begin position="1"/>
        <end position="24"/>
    </location>
</feature>
<dbReference type="SUPFAM" id="SSF50978">
    <property type="entry name" value="WD40 repeat-like"/>
    <property type="match status" value="1"/>
</dbReference>
<dbReference type="InterPro" id="IPR019775">
    <property type="entry name" value="WD40_repeat_CS"/>
</dbReference>
<sequence length="535" mass="61048">MRPSIYNILLVGGVVLLAVGQVPASDEKGDYSHCEKFSGYFMKYNVCAKGRYLVDEEAVKFVLEIDNQKYFDKHISVTSLPGKHSKTQIFTMKVKMLCRNPDQYIRETKNDLHKMQRNYDPDLHPLEAPREYKQALNAVKLERVFAKPFLCCLDGHRDGVTCVAKHPERLSTVASGSYNGEVIIWNLASRKEVARIKAHEGSVKGMTFDPSGENLITCGDDKTIKIWNTDSDDCKEHKASSIIVCTNSIFSISHSRDSKTFVTGGEVVQLWDGVKVIPDVTTHWGVDPIHCVQFNPVETSLIGACSSDRSVIIYDTRQATPVRKLTMKMKANKMCWNPMEAFNFTAASEDYNLYSFDCRNLSKPLVMHVGHTSAVIDVDYCPTGNEFVSGSYDKTIRIYESHKTTSREVYHTKRMQRLTCVAYTHDSRYIISGSDEMNLRLWKAIAWQKQGVIKPREKAALEYNNSLKEKFMTHPQIKRIANHRQVPRHIFNAAKEHKIIYQKIKRKEFNRKAHSKPGTVHIKASKLKAIVKEDE</sequence>
<feature type="repeat" description="WD" evidence="9">
    <location>
        <begin position="368"/>
        <end position="400"/>
    </location>
</feature>
<dbReference type="InterPro" id="IPR001680">
    <property type="entry name" value="WD40_rpt"/>
</dbReference>
<dbReference type="InterPro" id="IPR051733">
    <property type="entry name" value="WD_repeat_DCAF13/WDSOF1"/>
</dbReference>
<dbReference type="EMBL" id="CADEPI010000039">
    <property type="protein sequence ID" value="CAB3368712.1"/>
    <property type="molecule type" value="Genomic_DNA"/>
</dbReference>
<evidence type="ECO:0000256" key="10">
    <source>
        <dbReference type="SAM" id="SignalP"/>
    </source>
</evidence>
<organism evidence="12 13">
    <name type="scientific">Cloeon dipterum</name>
    <dbReference type="NCBI Taxonomy" id="197152"/>
    <lineage>
        <taxon>Eukaryota</taxon>
        <taxon>Metazoa</taxon>
        <taxon>Ecdysozoa</taxon>
        <taxon>Arthropoda</taxon>
        <taxon>Hexapoda</taxon>
        <taxon>Insecta</taxon>
        <taxon>Pterygota</taxon>
        <taxon>Palaeoptera</taxon>
        <taxon>Ephemeroptera</taxon>
        <taxon>Pisciforma</taxon>
        <taxon>Baetidae</taxon>
        <taxon>Cloeon</taxon>
    </lineage>
</organism>
<evidence type="ECO:0000313" key="12">
    <source>
        <dbReference type="EMBL" id="CAB3368712.1"/>
    </source>
</evidence>
<dbReference type="Pfam" id="PF00400">
    <property type="entry name" value="WD40"/>
    <property type="match status" value="5"/>
</dbReference>
<keyword evidence="10" id="KW-0732">Signal</keyword>
<evidence type="ECO:0000259" key="11">
    <source>
        <dbReference type="Pfam" id="PF04158"/>
    </source>
</evidence>
<keyword evidence="7" id="KW-0687">Ribonucleoprotein</keyword>
<comment type="subcellular location">
    <subcellularLocation>
        <location evidence="1">Nucleus</location>
        <location evidence="1">Nucleolus</location>
    </subcellularLocation>
</comment>
<dbReference type="GO" id="GO:0000462">
    <property type="term" value="P:maturation of SSU-rRNA from tricistronic rRNA transcript (SSU-rRNA, 5.8S rRNA, LSU-rRNA)"/>
    <property type="evidence" value="ECO:0007669"/>
    <property type="project" value="TreeGrafter"/>
</dbReference>
<evidence type="ECO:0000256" key="9">
    <source>
        <dbReference type="PROSITE-ProRule" id="PRU00221"/>
    </source>
</evidence>
<dbReference type="PANTHER" id="PTHR22851">
    <property type="entry name" value="U3 SMALL NUCLEOLAR RNA U3 SNORNA ASSOCIATED PROTEIN"/>
    <property type="match status" value="1"/>
</dbReference>
<evidence type="ECO:0000256" key="3">
    <source>
        <dbReference type="ARBA" id="ARBA00021762"/>
    </source>
</evidence>
<dbReference type="GO" id="GO:0032040">
    <property type="term" value="C:small-subunit processome"/>
    <property type="evidence" value="ECO:0007669"/>
    <property type="project" value="TreeGrafter"/>
</dbReference>
<evidence type="ECO:0000256" key="8">
    <source>
        <dbReference type="ARBA" id="ARBA00032239"/>
    </source>
</evidence>
<proteinExistence type="inferred from homology"/>
<evidence type="ECO:0000256" key="6">
    <source>
        <dbReference type="ARBA" id="ARBA00023242"/>
    </source>
</evidence>
<reference evidence="12 13" key="1">
    <citation type="submission" date="2020-04" db="EMBL/GenBank/DDBJ databases">
        <authorList>
            <person name="Alioto T."/>
            <person name="Alioto T."/>
            <person name="Gomez Garrido J."/>
        </authorList>
    </citation>
    <scope>NUCLEOTIDE SEQUENCE [LARGE SCALE GENOMIC DNA]</scope>
</reference>
<dbReference type="SMART" id="SM00320">
    <property type="entry name" value="WD40"/>
    <property type="match status" value="7"/>
</dbReference>
<keyword evidence="6" id="KW-0539">Nucleus</keyword>
<dbReference type="Pfam" id="PF04158">
    <property type="entry name" value="Sof1"/>
    <property type="match status" value="1"/>
</dbReference>
<dbReference type="PANTHER" id="PTHR22851:SF0">
    <property type="entry name" value="DDB1- AND CUL4-ASSOCIATED FACTOR 13"/>
    <property type="match status" value="1"/>
</dbReference>
<comment type="similarity">
    <text evidence="2">Belongs to the WD repeat DCAF13/WDSOF1 family.</text>
</comment>
<accession>A0A8S1CKB6</accession>
<protein>
    <recommendedName>
        <fullName evidence="3">DDB1- and CUL4-associated factor 13</fullName>
    </recommendedName>
    <alternativeName>
        <fullName evidence="8">WD repeat and SOF domain-containing protein 1</fullName>
    </alternativeName>
</protein>
<evidence type="ECO:0000256" key="1">
    <source>
        <dbReference type="ARBA" id="ARBA00004604"/>
    </source>
</evidence>
<dbReference type="OrthoDB" id="10249065at2759"/>
<dbReference type="PROSITE" id="PS00678">
    <property type="entry name" value="WD_REPEATS_1"/>
    <property type="match status" value="2"/>
</dbReference>
<dbReference type="AlphaFoldDB" id="A0A8S1CKB6"/>
<keyword evidence="4 9" id="KW-0853">WD repeat</keyword>
<feature type="repeat" description="WD" evidence="9">
    <location>
        <begin position="196"/>
        <end position="237"/>
    </location>
</feature>
<dbReference type="Gene3D" id="2.130.10.10">
    <property type="entry name" value="YVTN repeat-like/Quinoprotein amine dehydrogenase"/>
    <property type="match status" value="2"/>
</dbReference>
<dbReference type="Proteomes" id="UP000494165">
    <property type="component" value="Unassembled WGS sequence"/>
</dbReference>
<dbReference type="PROSITE" id="PS50294">
    <property type="entry name" value="WD_REPEATS_REGION"/>
    <property type="match status" value="3"/>
</dbReference>
<feature type="chain" id="PRO_5035866730" description="DDB1- and CUL4-associated factor 13" evidence="10">
    <location>
        <begin position="25"/>
        <end position="535"/>
    </location>
</feature>
<dbReference type="InterPro" id="IPR015943">
    <property type="entry name" value="WD40/YVTN_repeat-like_dom_sf"/>
</dbReference>
<evidence type="ECO:0000256" key="2">
    <source>
        <dbReference type="ARBA" id="ARBA00005649"/>
    </source>
</evidence>
<comment type="caution">
    <text evidence="12">The sequence shown here is derived from an EMBL/GenBank/DDBJ whole genome shotgun (WGS) entry which is preliminary data.</text>
</comment>
<name>A0A8S1CKB6_9INSE</name>
<evidence type="ECO:0000256" key="7">
    <source>
        <dbReference type="ARBA" id="ARBA00023274"/>
    </source>
</evidence>
<dbReference type="InterPro" id="IPR007287">
    <property type="entry name" value="Sof1"/>
</dbReference>
<dbReference type="PROSITE" id="PS50082">
    <property type="entry name" value="WD_REPEATS_2"/>
    <property type="match status" value="4"/>
</dbReference>
<keyword evidence="13" id="KW-1185">Reference proteome</keyword>
<keyword evidence="5" id="KW-0677">Repeat</keyword>
<dbReference type="CDD" id="cd00200">
    <property type="entry name" value="WD40"/>
    <property type="match status" value="1"/>
</dbReference>
<dbReference type="InterPro" id="IPR036322">
    <property type="entry name" value="WD40_repeat_dom_sf"/>
</dbReference>
<feature type="domain" description="Sof1-like protein" evidence="11">
    <location>
        <begin position="444"/>
        <end position="530"/>
    </location>
</feature>
<evidence type="ECO:0000313" key="13">
    <source>
        <dbReference type="Proteomes" id="UP000494165"/>
    </source>
</evidence>
<feature type="repeat" description="WD" evidence="9">
    <location>
        <begin position="411"/>
        <end position="443"/>
    </location>
</feature>
<gene>
    <name evidence="12" type="ORF">CLODIP_2_CD00840</name>
</gene>
<evidence type="ECO:0000256" key="4">
    <source>
        <dbReference type="ARBA" id="ARBA00022574"/>
    </source>
</evidence>
<evidence type="ECO:0000256" key="5">
    <source>
        <dbReference type="ARBA" id="ARBA00022737"/>
    </source>
</evidence>
<feature type="repeat" description="WD" evidence="9">
    <location>
        <begin position="153"/>
        <end position="195"/>
    </location>
</feature>